<sequence length="279" mass="30272">MNTAEMAEGQYVRAKTAVWWDIENCQVPKGFDAHVIAQNIILALMEMNYCGPVSISAYGDTSGIAPAIQHALSSTGIALNHVPAGVKDASDKKILVDMLFWALDNPAPANFMLISGDRDFSNALHGLRMRRYNILLAHPRKASVPLIQAATTTWLWTSLLTGGSPLSQGKGSQRVANAKTSGNATSSPQNQYPDPPRPAGPSHVRQSYPNPDPSWNNAIPNAATPVASNMRPLCPNAARQLCPNAIRRHRQEKLAQALPLLIFLFVGLFLVSIKDIAMF</sequence>
<keyword evidence="2" id="KW-0812">Transmembrane</keyword>
<name>A0ABD1BJ45_CARAN</name>
<comment type="caution">
    <text evidence="4">The sequence shown here is derived from an EMBL/GenBank/DDBJ whole genome shotgun (WGS) entry which is preliminary data.</text>
</comment>
<gene>
    <name evidence="4" type="ORF">V5N11_018677</name>
</gene>
<accession>A0ABD1BJ45</accession>
<dbReference type="PANTHER" id="PTHR14379">
    <property type="entry name" value="LIMKAIN B LKAP"/>
    <property type="match status" value="1"/>
</dbReference>
<evidence type="ECO:0000256" key="2">
    <source>
        <dbReference type="SAM" id="Phobius"/>
    </source>
</evidence>
<evidence type="ECO:0000259" key="3">
    <source>
        <dbReference type="Pfam" id="PF01936"/>
    </source>
</evidence>
<reference evidence="4 5" key="1">
    <citation type="submission" date="2024-04" db="EMBL/GenBank/DDBJ databases">
        <title>Genome assembly C_amara_ONT_v2.</title>
        <authorList>
            <person name="Yant L."/>
            <person name="Moore C."/>
            <person name="Slenker M."/>
        </authorList>
    </citation>
    <scope>NUCLEOTIDE SEQUENCE [LARGE SCALE GENOMIC DNA]</scope>
    <source>
        <tissue evidence="4">Leaf</tissue>
    </source>
</reference>
<evidence type="ECO:0000256" key="1">
    <source>
        <dbReference type="SAM" id="MobiDB-lite"/>
    </source>
</evidence>
<evidence type="ECO:0000313" key="4">
    <source>
        <dbReference type="EMBL" id="KAL1216226.1"/>
    </source>
</evidence>
<dbReference type="AlphaFoldDB" id="A0ABD1BJ45"/>
<organism evidence="4 5">
    <name type="scientific">Cardamine amara subsp. amara</name>
    <dbReference type="NCBI Taxonomy" id="228776"/>
    <lineage>
        <taxon>Eukaryota</taxon>
        <taxon>Viridiplantae</taxon>
        <taxon>Streptophyta</taxon>
        <taxon>Embryophyta</taxon>
        <taxon>Tracheophyta</taxon>
        <taxon>Spermatophyta</taxon>
        <taxon>Magnoliopsida</taxon>
        <taxon>eudicotyledons</taxon>
        <taxon>Gunneridae</taxon>
        <taxon>Pentapetalae</taxon>
        <taxon>rosids</taxon>
        <taxon>malvids</taxon>
        <taxon>Brassicales</taxon>
        <taxon>Brassicaceae</taxon>
        <taxon>Cardamineae</taxon>
        <taxon>Cardamine</taxon>
    </lineage>
</organism>
<dbReference type="EMBL" id="JBANAX010000271">
    <property type="protein sequence ID" value="KAL1216226.1"/>
    <property type="molecule type" value="Genomic_DNA"/>
</dbReference>
<dbReference type="Pfam" id="PF01936">
    <property type="entry name" value="NYN"/>
    <property type="match status" value="1"/>
</dbReference>
<dbReference type="InterPro" id="IPR021139">
    <property type="entry name" value="NYN"/>
</dbReference>
<keyword evidence="2" id="KW-1133">Transmembrane helix</keyword>
<feature type="compositionally biased region" description="Polar residues" evidence="1">
    <location>
        <begin position="166"/>
        <end position="192"/>
    </location>
</feature>
<keyword evidence="2" id="KW-0472">Membrane</keyword>
<dbReference type="Gene3D" id="3.40.50.1010">
    <property type="entry name" value="5'-nuclease"/>
    <property type="match status" value="1"/>
</dbReference>
<dbReference type="CDD" id="cd10910">
    <property type="entry name" value="PIN_limkain_b1_N_like"/>
    <property type="match status" value="1"/>
</dbReference>
<protein>
    <recommendedName>
        <fullName evidence="3">NYN domain-containing protein</fullName>
    </recommendedName>
</protein>
<dbReference type="Proteomes" id="UP001558713">
    <property type="component" value="Unassembled WGS sequence"/>
</dbReference>
<keyword evidence="5" id="KW-1185">Reference proteome</keyword>
<dbReference type="InterPro" id="IPR024768">
    <property type="entry name" value="Marf1"/>
</dbReference>
<proteinExistence type="predicted"/>
<feature type="domain" description="NYN" evidence="3">
    <location>
        <begin position="15"/>
        <end position="152"/>
    </location>
</feature>
<feature type="region of interest" description="Disordered" evidence="1">
    <location>
        <begin position="166"/>
        <end position="222"/>
    </location>
</feature>
<evidence type="ECO:0000313" key="5">
    <source>
        <dbReference type="Proteomes" id="UP001558713"/>
    </source>
</evidence>
<dbReference type="PANTHER" id="PTHR14379:SF7">
    <property type="entry name" value="ENDONUCLEASE OR GLYCOSYL HYDROLASE-RELATED"/>
    <property type="match status" value="1"/>
</dbReference>
<feature type="compositionally biased region" description="Polar residues" evidence="1">
    <location>
        <begin position="204"/>
        <end position="219"/>
    </location>
</feature>
<feature type="transmembrane region" description="Helical" evidence="2">
    <location>
        <begin position="254"/>
        <end position="273"/>
    </location>
</feature>